<dbReference type="Gene3D" id="3.40.50.300">
    <property type="entry name" value="P-loop containing nucleotide triphosphate hydrolases"/>
    <property type="match status" value="1"/>
</dbReference>
<keyword evidence="3" id="KW-0547">Nucleotide-binding</keyword>
<name>A0A9D2MZC8_9FIRM</name>
<sequence length="259" mass="27916">MEPILEVDRLSVHFSQKEGRKIDALDGVSFCLYPGEILGIVGESGSGKSTMARALLQFERAAEGSIRLHGEEIIGRRGRALREIYGRMQMVFQSHAGSFDPRRTLGESVGESLRNQGLPGREADARARGLLAQCGLSADLANRYPGEVSGGQCQRAAIARALAPDPEILICDEATSALDAAVQRQIVDLIRSLRDKRGLSCLFICHNLALVHSFCDRVLVMEAGRIAEEGTPDAVLFSPRSKAAKALAEAALWGMGSSK</sequence>
<protein>
    <submittedName>
        <fullName evidence="6">Dipeptide/oligopeptide/nickel ABC transporter ATP-binding protein</fullName>
    </submittedName>
</protein>
<evidence type="ECO:0000256" key="2">
    <source>
        <dbReference type="ARBA" id="ARBA00022448"/>
    </source>
</evidence>
<keyword evidence="4 6" id="KW-0067">ATP-binding</keyword>
<proteinExistence type="inferred from homology"/>
<evidence type="ECO:0000259" key="5">
    <source>
        <dbReference type="PROSITE" id="PS50893"/>
    </source>
</evidence>
<organism evidence="6 7">
    <name type="scientific">Candidatus Enterocloster excrementipullorum</name>
    <dbReference type="NCBI Taxonomy" id="2838559"/>
    <lineage>
        <taxon>Bacteria</taxon>
        <taxon>Bacillati</taxon>
        <taxon>Bacillota</taxon>
        <taxon>Clostridia</taxon>
        <taxon>Lachnospirales</taxon>
        <taxon>Lachnospiraceae</taxon>
        <taxon>Enterocloster</taxon>
    </lineage>
</organism>
<evidence type="ECO:0000313" key="7">
    <source>
        <dbReference type="Proteomes" id="UP000823910"/>
    </source>
</evidence>
<dbReference type="SMART" id="SM00382">
    <property type="entry name" value="AAA"/>
    <property type="match status" value="1"/>
</dbReference>
<reference evidence="6" key="1">
    <citation type="journal article" date="2021" name="PeerJ">
        <title>Extensive microbial diversity within the chicken gut microbiome revealed by metagenomics and culture.</title>
        <authorList>
            <person name="Gilroy R."/>
            <person name="Ravi A."/>
            <person name="Getino M."/>
            <person name="Pursley I."/>
            <person name="Horton D.L."/>
            <person name="Alikhan N.F."/>
            <person name="Baker D."/>
            <person name="Gharbi K."/>
            <person name="Hall N."/>
            <person name="Watson M."/>
            <person name="Adriaenssens E.M."/>
            <person name="Foster-Nyarko E."/>
            <person name="Jarju S."/>
            <person name="Secka A."/>
            <person name="Antonio M."/>
            <person name="Oren A."/>
            <person name="Chaudhuri R.R."/>
            <person name="La Ragione R."/>
            <person name="Hildebrand F."/>
            <person name="Pallen M.J."/>
        </authorList>
    </citation>
    <scope>NUCLEOTIDE SEQUENCE</scope>
    <source>
        <strain evidence="6">CHK180-15479</strain>
    </source>
</reference>
<dbReference type="GO" id="GO:0016887">
    <property type="term" value="F:ATP hydrolysis activity"/>
    <property type="evidence" value="ECO:0007669"/>
    <property type="project" value="InterPro"/>
</dbReference>
<dbReference type="EMBL" id="DWWT01000008">
    <property type="protein sequence ID" value="HJC05072.1"/>
    <property type="molecule type" value="Genomic_DNA"/>
</dbReference>
<reference evidence="6" key="2">
    <citation type="submission" date="2021-04" db="EMBL/GenBank/DDBJ databases">
        <authorList>
            <person name="Gilroy R."/>
        </authorList>
    </citation>
    <scope>NUCLEOTIDE SEQUENCE</scope>
    <source>
        <strain evidence="6">CHK180-15479</strain>
    </source>
</reference>
<comment type="similarity">
    <text evidence="1">Belongs to the ABC transporter superfamily.</text>
</comment>
<dbReference type="GO" id="GO:0005524">
    <property type="term" value="F:ATP binding"/>
    <property type="evidence" value="ECO:0007669"/>
    <property type="project" value="UniProtKB-KW"/>
</dbReference>
<feature type="domain" description="ABC transporter" evidence="5">
    <location>
        <begin position="7"/>
        <end position="248"/>
    </location>
</feature>
<dbReference type="Proteomes" id="UP000823910">
    <property type="component" value="Unassembled WGS sequence"/>
</dbReference>
<evidence type="ECO:0000256" key="3">
    <source>
        <dbReference type="ARBA" id="ARBA00022741"/>
    </source>
</evidence>
<dbReference type="InterPro" id="IPR017871">
    <property type="entry name" value="ABC_transporter-like_CS"/>
</dbReference>
<dbReference type="GO" id="GO:0055085">
    <property type="term" value="P:transmembrane transport"/>
    <property type="evidence" value="ECO:0007669"/>
    <property type="project" value="UniProtKB-ARBA"/>
</dbReference>
<evidence type="ECO:0000256" key="4">
    <source>
        <dbReference type="ARBA" id="ARBA00022840"/>
    </source>
</evidence>
<gene>
    <name evidence="6" type="ORF">H9704_02795</name>
</gene>
<dbReference type="Pfam" id="PF00005">
    <property type="entry name" value="ABC_tran"/>
    <property type="match status" value="1"/>
</dbReference>
<comment type="caution">
    <text evidence="6">The sequence shown here is derived from an EMBL/GenBank/DDBJ whole genome shotgun (WGS) entry which is preliminary data.</text>
</comment>
<accession>A0A9D2MZC8</accession>
<dbReference type="PANTHER" id="PTHR43776">
    <property type="entry name" value="TRANSPORT ATP-BINDING PROTEIN"/>
    <property type="match status" value="1"/>
</dbReference>
<dbReference type="InterPro" id="IPR003593">
    <property type="entry name" value="AAA+_ATPase"/>
</dbReference>
<dbReference type="InterPro" id="IPR050319">
    <property type="entry name" value="ABC_transp_ATP-bind"/>
</dbReference>
<evidence type="ECO:0000313" key="6">
    <source>
        <dbReference type="EMBL" id="HJC05072.1"/>
    </source>
</evidence>
<dbReference type="InterPro" id="IPR003439">
    <property type="entry name" value="ABC_transporter-like_ATP-bd"/>
</dbReference>
<keyword evidence="2" id="KW-0813">Transport</keyword>
<dbReference type="InterPro" id="IPR027417">
    <property type="entry name" value="P-loop_NTPase"/>
</dbReference>
<dbReference type="AlphaFoldDB" id="A0A9D2MZC8"/>
<dbReference type="PROSITE" id="PS00211">
    <property type="entry name" value="ABC_TRANSPORTER_1"/>
    <property type="match status" value="1"/>
</dbReference>
<dbReference type="SUPFAM" id="SSF52540">
    <property type="entry name" value="P-loop containing nucleoside triphosphate hydrolases"/>
    <property type="match status" value="1"/>
</dbReference>
<dbReference type="PROSITE" id="PS50893">
    <property type="entry name" value="ABC_TRANSPORTER_2"/>
    <property type="match status" value="1"/>
</dbReference>
<dbReference type="PANTHER" id="PTHR43776:SF7">
    <property type="entry name" value="D,D-DIPEPTIDE TRANSPORT ATP-BINDING PROTEIN DDPF-RELATED"/>
    <property type="match status" value="1"/>
</dbReference>
<evidence type="ECO:0000256" key="1">
    <source>
        <dbReference type="ARBA" id="ARBA00005417"/>
    </source>
</evidence>
<dbReference type="CDD" id="cd03257">
    <property type="entry name" value="ABC_NikE_OppD_transporters"/>
    <property type="match status" value="1"/>
</dbReference>